<dbReference type="SMART" id="SM00855">
    <property type="entry name" value="PGAM"/>
    <property type="match status" value="1"/>
</dbReference>
<keyword evidence="2" id="KW-0413">Isomerase</keyword>
<evidence type="ECO:0000256" key="1">
    <source>
        <dbReference type="ARBA" id="ARBA00023152"/>
    </source>
</evidence>
<name>A0A7I8DPU8_9FIRM</name>
<dbReference type="PANTHER" id="PTHR48100:SF1">
    <property type="entry name" value="HISTIDINE PHOSPHATASE FAMILY PROTEIN-RELATED"/>
    <property type="match status" value="1"/>
</dbReference>
<dbReference type="InterPro" id="IPR050275">
    <property type="entry name" value="PGM_Phosphatase"/>
</dbReference>
<dbReference type="InterPro" id="IPR001345">
    <property type="entry name" value="PG/BPGM_mutase_AS"/>
</dbReference>
<evidence type="ECO:0000256" key="2">
    <source>
        <dbReference type="ARBA" id="ARBA00023235"/>
    </source>
</evidence>
<feature type="binding site" evidence="4">
    <location>
        <position position="59"/>
    </location>
    <ligand>
        <name>substrate</name>
    </ligand>
</feature>
<dbReference type="PIRSF" id="PIRSF000709">
    <property type="entry name" value="6PFK_2-Ptase"/>
    <property type="match status" value="1"/>
</dbReference>
<dbReference type="InterPro" id="IPR029033">
    <property type="entry name" value="His_PPase_superfam"/>
</dbReference>
<dbReference type="GO" id="GO:0005524">
    <property type="term" value="F:ATP binding"/>
    <property type="evidence" value="ECO:0007669"/>
    <property type="project" value="InterPro"/>
</dbReference>
<dbReference type="InterPro" id="IPR003094">
    <property type="entry name" value="6Pfruct_kin"/>
</dbReference>
<evidence type="ECO:0000256" key="4">
    <source>
        <dbReference type="PIRSR" id="PIRSR613078-2"/>
    </source>
</evidence>
<feature type="binding site" evidence="4">
    <location>
        <begin position="7"/>
        <end position="14"/>
    </location>
    <ligand>
        <name>substrate</name>
    </ligand>
</feature>
<gene>
    <name evidence="5" type="ORF">bsdcttw_23320</name>
</gene>
<dbReference type="Gene3D" id="3.40.50.1240">
    <property type="entry name" value="Phosphoglycerate mutase-like"/>
    <property type="match status" value="1"/>
</dbReference>
<dbReference type="GO" id="GO:0016791">
    <property type="term" value="F:phosphatase activity"/>
    <property type="evidence" value="ECO:0007669"/>
    <property type="project" value="TreeGrafter"/>
</dbReference>
<dbReference type="AlphaFoldDB" id="A0A7I8DPU8"/>
<dbReference type="Proteomes" id="UP000515703">
    <property type="component" value="Chromosome"/>
</dbReference>
<reference evidence="5 6" key="1">
    <citation type="submission" date="2020-08" db="EMBL/GenBank/DDBJ databases">
        <title>Draft genome sequencing of an Anaerocolumna strain isolated from anoxic soil subjected to BSD treatment.</title>
        <authorList>
            <person name="Uek A."/>
            <person name="Tonouchi A."/>
        </authorList>
    </citation>
    <scope>NUCLEOTIDE SEQUENCE [LARGE SCALE GENOMIC DNA]</scope>
    <source>
        <strain evidence="5 6">CTTW</strain>
    </source>
</reference>
<dbReference type="GO" id="GO:0005737">
    <property type="term" value="C:cytoplasm"/>
    <property type="evidence" value="ECO:0007669"/>
    <property type="project" value="TreeGrafter"/>
</dbReference>
<keyword evidence="6" id="KW-1185">Reference proteome</keyword>
<sequence>MKIYLIRHGQTDWNTEGRIQGSYDSELNENGIRQAKELGARLLESQVNFSRIYSSKQKRAYKTAEIISNITGKPLERVAGLEEINLGLWEGLTWDEVKKRYPDEFDKWCLDRRYERAPEGESYQEMVERVLVALSKITAINKEAVAVVTHGAVIMGMQCYLTNTPFSELRKFQAKNTSIIEINSDMLKAEF</sequence>
<feature type="active site" description="Tele-phosphohistidine intermediate" evidence="3">
    <location>
        <position position="8"/>
    </location>
</feature>
<proteinExistence type="predicted"/>
<evidence type="ECO:0000313" key="6">
    <source>
        <dbReference type="Proteomes" id="UP000515703"/>
    </source>
</evidence>
<evidence type="ECO:0000256" key="3">
    <source>
        <dbReference type="PIRSR" id="PIRSR613078-1"/>
    </source>
</evidence>
<protein>
    <submittedName>
        <fullName evidence="5">Phosphoglycerate mutase</fullName>
    </submittedName>
</protein>
<dbReference type="RefSeq" id="WP_185259555.1">
    <property type="nucleotide sequence ID" value="NZ_AP023368.1"/>
</dbReference>
<dbReference type="GO" id="GO:0006003">
    <property type="term" value="P:fructose 2,6-bisphosphate metabolic process"/>
    <property type="evidence" value="ECO:0007669"/>
    <property type="project" value="InterPro"/>
</dbReference>
<dbReference type="PROSITE" id="PS00175">
    <property type="entry name" value="PG_MUTASE"/>
    <property type="match status" value="1"/>
</dbReference>
<dbReference type="KEGG" id="acht:bsdcttw_23320"/>
<evidence type="ECO:0000313" key="5">
    <source>
        <dbReference type="EMBL" id="BCJ99291.1"/>
    </source>
</evidence>
<feature type="active site" description="Proton donor/acceptor" evidence="3">
    <location>
        <position position="83"/>
    </location>
</feature>
<dbReference type="CDD" id="cd07067">
    <property type="entry name" value="HP_PGM_like"/>
    <property type="match status" value="1"/>
</dbReference>
<dbReference type="InterPro" id="IPR013078">
    <property type="entry name" value="His_Pase_superF_clade-1"/>
</dbReference>
<dbReference type="Pfam" id="PF00300">
    <property type="entry name" value="His_Phos_1"/>
    <property type="match status" value="1"/>
</dbReference>
<keyword evidence="1" id="KW-0324">Glycolysis</keyword>
<organism evidence="5 6">
    <name type="scientific">Anaerocolumna chitinilytica</name>
    <dbReference type="NCBI Taxonomy" id="1727145"/>
    <lineage>
        <taxon>Bacteria</taxon>
        <taxon>Bacillati</taxon>
        <taxon>Bacillota</taxon>
        <taxon>Clostridia</taxon>
        <taxon>Lachnospirales</taxon>
        <taxon>Lachnospiraceae</taxon>
        <taxon>Anaerocolumna</taxon>
    </lineage>
</organism>
<reference evidence="5 6" key="2">
    <citation type="submission" date="2020-08" db="EMBL/GenBank/DDBJ databases">
        <authorList>
            <person name="Ueki A."/>
            <person name="Tonouchi A."/>
        </authorList>
    </citation>
    <scope>NUCLEOTIDE SEQUENCE [LARGE SCALE GENOMIC DNA]</scope>
    <source>
        <strain evidence="5 6">CTTW</strain>
    </source>
</reference>
<dbReference type="SUPFAM" id="SSF53254">
    <property type="entry name" value="Phosphoglycerate mutase-like"/>
    <property type="match status" value="1"/>
</dbReference>
<accession>A0A7I8DPU8</accession>
<dbReference type="PANTHER" id="PTHR48100">
    <property type="entry name" value="BROAD-SPECIFICITY PHOSPHATASE YOR283W-RELATED"/>
    <property type="match status" value="1"/>
</dbReference>
<dbReference type="EMBL" id="AP023368">
    <property type="protein sequence ID" value="BCJ99291.1"/>
    <property type="molecule type" value="Genomic_DNA"/>
</dbReference>
<dbReference type="PRINTS" id="PR00991">
    <property type="entry name" value="6PFRUCTKNASE"/>
</dbReference>